<dbReference type="AlphaFoldDB" id="A0A830CV81"/>
<evidence type="ECO:0000313" key="1">
    <source>
        <dbReference type="EMBL" id="GFQ03791.1"/>
    </source>
</evidence>
<organism evidence="1 2">
    <name type="scientific">Phtheirospermum japonicum</name>
    <dbReference type="NCBI Taxonomy" id="374723"/>
    <lineage>
        <taxon>Eukaryota</taxon>
        <taxon>Viridiplantae</taxon>
        <taxon>Streptophyta</taxon>
        <taxon>Embryophyta</taxon>
        <taxon>Tracheophyta</taxon>
        <taxon>Spermatophyta</taxon>
        <taxon>Magnoliopsida</taxon>
        <taxon>eudicotyledons</taxon>
        <taxon>Gunneridae</taxon>
        <taxon>Pentapetalae</taxon>
        <taxon>asterids</taxon>
        <taxon>lamiids</taxon>
        <taxon>Lamiales</taxon>
        <taxon>Orobanchaceae</taxon>
        <taxon>Orobanchaceae incertae sedis</taxon>
        <taxon>Phtheirospermum</taxon>
    </lineage>
</organism>
<dbReference type="PANTHER" id="PTHR46159:SF12">
    <property type="entry name" value="PROTEIN TESMIN_TSO1-LIKE CXC 3-RELATED"/>
    <property type="match status" value="1"/>
</dbReference>
<dbReference type="PANTHER" id="PTHR46159">
    <property type="entry name" value="PROTEIN TESMIN/TSO1-LIKE CXC 2"/>
    <property type="match status" value="1"/>
</dbReference>
<accession>A0A830CV81</accession>
<name>A0A830CV81_9LAMI</name>
<evidence type="ECO:0000313" key="2">
    <source>
        <dbReference type="Proteomes" id="UP000653305"/>
    </source>
</evidence>
<dbReference type="GO" id="GO:0003700">
    <property type="term" value="F:DNA-binding transcription factor activity"/>
    <property type="evidence" value="ECO:0007669"/>
    <property type="project" value="InterPro"/>
</dbReference>
<dbReference type="EMBL" id="BMAC01000871">
    <property type="protein sequence ID" value="GFQ03791.1"/>
    <property type="molecule type" value="Genomic_DNA"/>
</dbReference>
<gene>
    <name evidence="1" type="ORF">PHJA_002522900</name>
</gene>
<comment type="caution">
    <text evidence="1">The sequence shown here is derived from an EMBL/GenBank/DDBJ whole genome shotgun (WGS) entry which is preliminary data.</text>
</comment>
<keyword evidence="2" id="KW-1185">Reference proteome</keyword>
<sequence length="202" mass="23209">MVSFKWRTKRPIRVVQRRRDCEGVGWNKLARGKIESRNPLAFAPKVIRGSDSLSEIGDDFSKTPASALHKRGCCNCKKSGSNKRNNTQLQVDSRHINEQVRRRVSADEQVNSANRALERSKQNVSSNINDESIRAIKESAARKSQQNLSTDVTKRFEHSDNYPYLLSCKRRAAHNLISKKKQQMVNWVNDMVEMEKLTDYTC</sequence>
<proteinExistence type="predicted"/>
<dbReference type="Proteomes" id="UP000653305">
    <property type="component" value="Unassembled WGS sequence"/>
</dbReference>
<protein>
    <submittedName>
        <fullName evidence="1">Protein tesmin/tso1-like cxc 2</fullName>
    </submittedName>
</protein>
<dbReference type="InterPro" id="IPR044522">
    <property type="entry name" value="TSO1-like"/>
</dbReference>
<dbReference type="OrthoDB" id="888089at2759"/>
<reference evidence="1" key="1">
    <citation type="submission" date="2020-07" db="EMBL/GenBank/DDBJ databases">
        <title>Ethylene signaling mediates host invasion by parasitic plants.</title>
        <authorList>
            <person name="Yoshida S."/>
        </authorList>
    </citation>
    <scope>NUCLEOTIDE SEQUENCE</scope>
    <source>
        <strain evidence="1">Okayama</strain>
    </source>
</reference>